<comment type="caution">
    <text evidence="6">The sequence shown here is derived from an EMBL/GenBank/DDBJ whole genome shotgun (WGS) entry which is preliminary data.</text>
</comment>
<feature type="domain" description="Carbohydrate kinase FGGY C-terminal" evidence="5">
    <location>
        <begin position="279"/>
        <end position="437"/>
    </location>
</feature>
<keyword evidence="7" id="KW-1185">Reference proteome</keyword>
<dbReference type="Pfam" id="PF02782">
    <property type="entry name" value="FGGY_C"/>
    <property type="match status" value="1"/>
</dbReference>
<dbReference type="PANTHER" id="PTHR43095:SF2">
    <property type="entry name" value="GLUCONOKINASE"/>
    <property type="match status" value="1"/>
</dbReference>
<dbReference type="Proteomes" id="UP000321513">
    <property type="component" value="Unassembled WGS sequence"/>
</dbReference>
<evidence type="ECO:0000256" key="2">
    <source>
        <dbReference type="ARBA" id="ARBA00022679"/>
    </source>
</evidence>
<organism evidence="6 7">
    <name type="scientific">Segetibacter aerophilus</name>
    <dbReference type="NCBI Taxonomy" id="670293"/>
    <lineage>
        <taxon>Bacteria</taxon>
        <taxon>Pseudomonadati</taxon>
        <taxon>Bacteroidota</taxon>
        <taxon>Chitinophagia</taxon>
        <taxon>Chitinophagales</taxon>
        <taxon>Chitinophagaceae</taxon>
        <taxon>Segetibacter</taxon>
    </lineage>
</organism>
<dbReference type="InterPro" id="IPR050406">
    <property type="entry name" value="FGGY_Carb_Kinase"/>
</dbReference>
<dbReference type="RefSeq" id="WP_147205963.1">
    <property type="nucleotide sequence ID" value="NZ_BJYT01000030.1"/>
</dbReference>
<dbReference type="Gene3D" id="3.30.420.40">
    <property type="match status" value="2"/>
</dbReference>
<name>A0A512BIN9_9BACT</name>
<dbReference type="GO" id="GO:0016301">
    <property type="term" value="F:kinase activity"/>
    <property type="evidence" value="ECO:0007669"/>
    <property type="project" value="UniProtKB-KW"/>
</dbReference>
<keyword evidence="2" id="KW-0808">Transferase</keyword>
<evidence type="ECO:0000259" key="5">
    <source>
        <dbReference type="Pfam" id="PF02782"/>
    </source>
</evidence>
<dbReference type="OrthoDB" id="9805576at2"/>
<evidence type="ECO:0000259" key="4">
    <source>
        <dbReference type="Pfam" id="PF00370"/>
    </source>
</evidence>
<dbReference type="AlphaFoldDB" id="A0A512BIN9"/>
<gene>
    <name evidence="6" type="ORF">SAE01_43320</name>
</gene>
<dbReference type="InterPro" id="IPR018484">
    <property type="entry name" value="FGGY_N"/>
</dbReference>
<keyword evidence="3" id="KW-0418">Kinase</keyword>
<dbReference type="Pfam" id="PF00370">
    <property type="entry name" value="FGGY_N"/>
    <property type="match status" value="1"/>
</dbReference>
<dbReference type="InterPro" id="IPR043129">
    <property type="entry name" value="ATPase_NBD"/>
</dbReference>
<comment type="similarity">
    <text evidence="1">Belongs to the FGGY kinase family.</text>
</comment>
<dbReference type="PIRSF" id="PIRSF000538">
    <property type="entry name" value="GlpK"/>
    <property type="match status" value="1"/>
</dbReference>
<dbReference type="InterPro" id="IPR000577">
    <property type="entry name" value="Carb_kinase_FGGY"/>
</dbReference>
<evidence type="ECO:0000256" key="1">
    <source>
        <dbReference type="ARBA" id="ARBA00009156"/>
    </source>
</evidence>
<evidence type="ECO:0000256" key="3">
    <source>
        <dbReference type="ARBA" id="ARBA00022777"/>
    </source>
</evidence>
<dbReference type="EMBL" id="BJYT01000030">
    <property type="protein sequence ID" value="GEO11836.1"/>
    <property type="molecule type" value="Genomic_DNA"/>
</dbReference>
<sequence>MVQTKERVAFATLDIGTSQIKLGVYCPFLSDEIFLINNLPNDLVYGSSGEVRAEYNSIREKSFRLFTELGAFLKSNKIEVLHIGICGHVSSLMEWNKATGTAPELPFPIWLDTTSYNSLDEYDAVMGSGKSKEIIGTFLPSGTNWLFTKLLQRKKAGFSPDSIFLQVGDAIFFELCGNYKTHFSSQISMVNLKKREYAVELLDYLQLDKSSLPTISYDPCLVAETQTQLFGFPTETFVFPAMADLYTSLYGLRLQDKEGFMLANTSEQAGAFYLQQPNALHNFLSISFDPGFINYGSTNTGGNVLSWFLTNVLNKKITKEVLQELTAKAAAIDPAETPVILPYLQGERAPLWNSKLTASILELNSFHTDGHLFRAILESIAFARRHCFEEIGIEDLQLIKIAGGSSKNDLWNTIRASVLNKPVAVADEKELSMAGLIYYLMEFTQSSFPKPAIHFKVTEPNKDWLNTYDDKYRRFIQYQQLLRL</sequence>
<protein>
    <recommendedName>
        <fullName evidence="8">Carbohydrate kinase</fullName>
    </recommendedName>
</protein>
<evidence type="ECO:0008006" key="8">
    <source>
        <dbReference type="Google" id="ProtNLM"/>
    </source>
</evidence>
<dbReference type="CDD" id="cd00366">
    <property type="entry name" value="ASKHA_NBD_FGGY"/>
    <property type="match status" value="1"/>
</dbReference>
<dbReference type="SUPFAM" id="SSF53067">
    <property type="entry name" value="Actin-like ATPase domain"/>
    <property type="match status" value="2"/>
</dbReference>
<proteinExistence type="inferred from homology"/>
<dbReference type="InterPro" id="IPR018485">
    <property type="entry name" value="FGGY_C"/>
</dbReference>
<feature type="domain" description="Carbohydrate kinase FGGY N-terminal" evidence="4">
    <location>
        <begin position="12"/>
        <end position="241"/>
    </location>
</feature>
<dbReference type="GO" id="GO:0005975">
    <property type="term" value="P:carbohydrate metabolic process"/>
    <property type="evidence" value="ECO:0007669"/>
    <property type="project" value="InterPro"/>
</dbReference>
<evidence type="ECO:0000313" key="7">
    <source>
        <dbReference type="Proteomes" id="UP000321513"/>
    </source>
</evidence>
<dbReference type="PANTHER" id="PTHR43095">
    <property type="entry name" value="SUGAR KINASE"/>
    <property type="match status" value="1"/>
</dbReference>
<evidence type="ECO:0000313" key="6">
    <source>
        <dbReference type="EMBL" id="GEO11836.1"/>
    </source>
</evidence>
<accession>A0A512BIN9</accession>
<reference evidence="6 7" key="1">
    <citation type="submission" date="2019-07" db="EMBL/GenBank/DDBJ databases">
        <title>Whole genome shotgun sequence of Segetibacter aerophilus NBRC 106135.</title>
        <authorList>
            <person name="Hosoyama A."/>
            <person name="Uohara A."/>
            <person name="Ohji S."/>
            <person name="Ichikawa N."/>
        </authorList>
    </citation>
    <scope>NUCLEOTIDE SEQUENCE [LARGE SCALE GENOMIC DNA]</scope>
    <source>
        <strain evidence="6 7">NBRC 106135</strain>
    </source>
</reference>